<dbReference type="Gene3D" id="2.160.20.10">
    <property type="entry name" value="Single-stranded right-handed beta-helix, Pectin lyase-like"/>
    <property type="match status" value="1"/>
</dbReference>
<dbReference type="SUPFAM" id="SSF51126">
    <property type="entry name" value="Pectin lyase-like"/>
    <property type="match status" value="1"/>
</dbReference>
<dbReference type="InterPro" id="IPR011050">
    <property type="entry name" value="Pectin_lyase_fold/virulence"/>
</dbReference>
<feature type="signal peptide" evidence="1">
    <location>
        <begin position="1"/>
        <end position="20"/>
    </location>
</feature>
<gene>
    <name evidence="2" type="ORF">BCR39DRAFT_560210</name>
</gene>
<reference evidence="2 3" key="1">
    <citation type="submission" date="2016-07" db="EMBL/GenBank/DDBJ databases">
        <title>Pervasive Adenine N6-methylation of Active Genes in Fungi.</title>
        <authorList>
            <consortium name="DOE Joint Genome Institute"/>
            <person name="Mondo S.J."/>
            <person name="Dannebaum R.O."/>
            <person name="Kuo R.C."/>
            <person name="Labutti K."/>
            <person name="Haridas S."/>
            <person name="Kuo A."/>
            <person name="Salamov A."/>
            <person name="Ahrendt S.R."/>
            <person name="Lipzen A."/>
            <person name="Sullivan W."/>
            <person name="Andreopoulos W.B."/>
            <person name="Clum A."/>
            <person name="Lindquist E."/>
            <person name="Daum C."/>
            <person name="Ramamoorthy G.K."/>
            <person name="Gryganskyi A."/>
            <person name="Culley D."/>
            <person name="Magnuson J.K."/>
            <person name="James T.Y."/>
            <person name="O'Malley M.A."/>
            <person name="Stajich J.E."/>
            <person name="Spatafora J.W."/>
            <person name="Visel A."/>
            <person name="Grigoriev I.V."/>
        </authorList>
    </citation>
    <scope>NUCLEOTIDE SEQUENCE [LARGE SCALE GENOMIC DNA]</scope>
    <source>
        <strain evidence="2 3">68-887.2</strain>
    </source>
</reference>
<protein>
    <submittedName>
        <fullName evidence="2">Uncharacterized protein</fullName>
    </submittedName>
</protein>
<proteinExistence type="predicted"/>
<dbReference type="Proteomes" id="UP000193986">
    <property type="component" value="Unassembled WGS sequence"/>
</dbReference>
<keyword evidence="3" id="KW-1185">Reference proteome</keyword>
<dbReference type="OrthoDB" id="509690at2759"/>
<accession>A0A1Y2AX40</accession>
<evidence type="ECO:0000256" key="1">
    <source>
        <dbReference type="SAM" id="SignalP"/>
    </source>
</evidence>
<dbReference type="InterPro" id="IPR012334">
    <property type="entry name" value="Pectin_lyas_fold"/>
</dbReference>
<sequence length="481" mass="50522">MLYLIVCTILLAVMCQSVSSASVDYTSQVSAQGDRLPDFSFCGYHSSNDALPSIFSVVTTTLSPGSGDQAPRIQKALNNIASAGGGVLLLTAGNYTVDTSLIIPSGVVLRGAGTTKTILLPQSGASTFITMGMAAAPPIITPATNITDTYVGVGAKTFRVVSSSKLSVGQTVMVQRAVTDAWVRQNGMADLVRSGVAQTWLAVGTLVQQPRKIMNISGSQITIDVPLTDSLNSKYMHSQVATYTFPSGSSEMGVEDLGITLLPSCTGAAISDDTCNGNAINISAYTTDSWVRSVNITGFNQFINSSPGAMRITIDSVSMYRDKATNSSSGYPADITIQGTQMLVTGCGTFATSEATTFPIVVQNLTAGPNAVLDYYSQQSSFVISPHQRWAHGLLVEGSRSSISFGNRGTYGTGQGWTLNAGVAWNSNGSDIDIYSPPLGTNWCFGCRWIRSAGNGTFVDPSSTVQPQSLFQAQLAARGSN</sequence>
<evidence type="ECO:0000313" key="3">
    <source>
        <dbReference type="Proteomes" id="UP000193986"/>
    </source>
</evidence>
<keyword evidence="1" id="KW-0732">Signal</keyword>
<dbReference type="EMBL" id="MCFC01000041">
    <property type="protein sequence ID" value="ORY27112.1"/>
    <property type="molecule type" value="Genomic_DNA"/>
</dbReference>
<dbReference type="InParanoid" id="A0A1Y2AX40"/>
<organism evidence="2 3">
    <name type="scientific">Naematelia encephala</name>
    <dbReference type="NCBI Taxonomy" id="71784"/>
    <lineage>
        <taxon>Eukaryota</taxon>
        <taxon>Fungi</taxon>
        <taxon>Dikarya</taxon>
        <taxon>Basidiomycota</taxon>
        <taxon>Agaricomycotina</taxon>
        <taxon>Tremellomycetes</taxon>
        <taxon>Tremellales</taxon>
        <taxon>Naemateliaceae</taxon>
        <taxon>Naematelia</taxon>
    </lineage>
</organism>
<comment type="caution">
    <text evidence="2">The sequence shown here is derived from an EMBL/GenBank/DDBJ whole genome shotgun (WGS) entry which is preliminary data.</text>
</comment>
<dbReference type="AlphaFoldDB" id="A0A1Y2AX40"/>
<name>A0A1Y2AX40_9TREE</name>
<dbReference type="STRING" id="71784.A0A1Y2AX40"/>
<feature type="chain" id="PRO_5012033636" evidence="1">
    <location>
        <begin position="21"/>
        <end position="481"/>
    </location>
</feature>
<evidence type="ECO:0000313" key="2">
    <source>
        <dbReference type="EMBL" id="ORY27112.1"/>
    </source>
</evidence>